<evidence type="ECO:0000313" key="6">
    <source>
        <dbReference type="Proteomes" id="UP001164929"/>
    </source>
</evidence>
<evidence type="ECO:0000256" key="2">
    <source>
        <dbReference type="ARBA" id="ARBA00022679"/>
    </source>
</evidence>
<dbReference type="Gene3D" id="1.20.1050.10">
    <property type="match status" value="1"/>
</dbReference>
<evidence type="ECO:0000259" key="4">
    <source>
        <dbReference type="Pfam" id="PF00043"/>
    </source>
</evidence>
<dbReference type="PANTHER" id="PTHR43900:SF54">
    <property type="entry name" value="GLUTATHIONE S-TRANSFERASE F12"/>
    <property type="match status" value="1"/>
</dbReference>
<feature type="domain" description="Glutathione S-transferase C-terminal" evidence="4">
    <location>
        <begin position="33"/>
        <end position="82"/>
    </location>
</feature>
<comment type="caution">
    <text evidence="5">The sequence shown here is derived from an EMBL/GenBank/DDBJ whole genome shotgun (WGS) entry which is preliminary data.</text>
</comment>
<dbReference type="InterPro" id="IPR036282">
    <property type="entry name" value="Glutathione-S-Trfase_C_sf"/>
</dbReference>
<dbReference type="GO" id="GO:0005737">
    <property type="term" value="C:cytoplasm"/>
    <property type="evidence" value="ECO:0007669"/>
    <property type="project" value="TreeGrafter"/>
</dbReference>
<dbReference type="PANTHER" id="PTHR43900">
    <property type="entry name" value="GLUTATHIONE S-TRANSFERASE RHO"/>
    <property type="match status" value="1"/>
</dbReference>
<dbReference type="InterPro" id="IPR004046">
    <property type="entry name" value="GST_C"/>
</dbReference>
<dbReference type="AlphaFoldDB" id="A0AAD6PUA0"/>
<dbReference type="GO" id="GO:0006749">
    <property type="term" value="P:glutathione metabolic process"/>
    <property type="evidence" value="ECO:0007669"/>
    <property type="project" value="TreeGrafter"/>
</dbReference>
<name>A0AAD6PUA0_9ROSI</name>
<dbReference type="Pfam" id="PF00043">
    <property type="entry name" value="GST_C"/>
    <property type="match status" value="1"/>
</dbReference>
<organism evidence="5 6">
    <name type="scientific">Populus alba x Populus x berolinensis</name>
    <dbReference type="NCBI Taxonomy" id="444605"/>
    <lineage>
        <taxon>Eukaryota</taxon>
        <taxon>Viridiplantae</taxon>
        <taxon>Streptophyta</taxon>
        <taxon>Embryophyta</taxon>
        <taxon>Tracheophyta</taxon>
        <taxon>Spermatophyta</taxon>
        <taxon>Magnoliopsida</taxon>
        <taxon>eudicotyledons</taxon>
        <taxon>Gunneridae</taxon>
        <taxon>Pentapetalae</taxon>
        <taxon>rosids</taxon>
        <taxon>fabids</taxon>
        <taxon>Malpighiales</taxon>
        <taxon>Salicaceae</taxon>
        <taxon>Saliceae</taxon>
        <taxon>Populus</taxon>
    </lineage>
</organism>
<accession>A0AAD6PUA0</accession>
<dbReference type="EMBL" id="JAQIZT010000017">
    <property type="protein sequence ID" value="KAJ6959787.1"/>
    <property type="molecule type" value="Genomic_DNA"/>
</dbReference>
<gene>
    <name evidence="5" type="ORF">NC653_037983</name>
</gene>
<keyword evidence="2" id="KW-0808">Transferase</keyword>
<keyword evidence="6" id="KW-1185">Reference proteome</keyword>
<comment type="catalytic activity">
    <reaction evidence="3">
        <text>RX + glutathione = an S-substituted glutathione + a halide anion + H(+)</text>
        <dbReference type="Rhea" id="RHEA:16437"/>
        <dbReference type="ChEBI" id="CHEBI:15378"/>
        <dbReference type="ChEBI" id="CHEBI:16042"/>
        <dbReference type="ChEBI" id="CHEBI:17792"/>
        <dbReference type="ChEBI" id="CHEBI:57925"/>
        <dbReference type="ChEBI" id="CHEBI:90779"/>
        <dbReference type="EC" id="2.5.1.18"/>
    </reaction>
</comment>
<dbReference type="GO" id="GO:0004364">
    <property type="term" value="F:glutathione transferase activity"/>
    <property type="evidence" value="ECO:0007669"/>
    <property type="project" value="UniProtKB-EC"/>
</dbReference>
<dbReference type="Proteomes" id="UP001164929">
    <property type="component" value="Chromosome 17"/>
</dbReference>
<sequence>MSSKNIRGLALQACLLKKGVEFDHEHVDLDSGEQKLPEFLLKQEKLEKVLDVYERRLSKSKYFAGDNFRLADLSRLPATRYLVSEPGLGHLMKEKRESECLKRSLVEDGVKNMCSCTKDTSNAPNPGTEETYTTCIEGRTGCMHKVCSAPHARLGSKGTIHGPNQKSQVKINAYDPDNLDFRTHSFSDKYKCYHEKDHEVGDASGRLIRSRIRDAITAAKGWFQRSCCSTSPEAH</sequence>
<proteinExistence type="predicted"/>
<protein>
    <recommendedName>
        <fullName evidence="1">glutathione transferase</fullName>
        <ecNumber evidence="1">2.5.1.18</ecNumber>
    </recommendedName>
</protein>
<reference evidence="5" key="1">
    <citation type="journal article" date="2023" name="Mol. Ecol. Resour.">
        <title>Chromosome-level genome assembly of a triploid poplar Populus alba 'Berolinensis'.</title>
        <authorList>
            <person name="Chen S."/>
            <person name="Yu Y."/>
            <person name="Wang X."/>
            <person name="Wang S."/>
            <person name="Zhang T."/>
            <person name="Zhou Y."/>
            <person name="He R."/>
            <person name="Meng N."/>
            <person name="Wang Y."/>
            <person name="Liu W."/>
            <person name="Liu Z."/>
            <person name="Liu J."/>
            <person name="Guo Q."/>
            <person name="Huang H."/>
            <person name="Sederoff R.R."/>
            <person name="Wang G."/>
            <person name="Qu G."/>
            <person name="Chen S."/>
        </authorList>
    </citation>
    <scope>NUCLEOTIDE SEQUENCE</scope>
    <source>
        <strain evidence="5">SC-2020</strain>
    </source>
</reference>
<evidence type="ECO:0000256" key="3">
    <source>
        <dbReference type="ARBA" id="ARBA00047960"/>
    </source>
</evidence>
<dbReference type="GO" id="GO:0043295">
    <property type="term" value="F:glutathione binding"/>
    <property type="evidence" value="ECO:0007669"/>
    <property type="project" value="TreeGrafter"/>
</dbReference>
<evidence type="ECO:0000313" key="5">
    <source>
        <dbReference type="EMBL" id="KAJ6959787.1"/>
    </source>
</evidence>
<dbReference type="EC" id="2.5.1.18" evidence="1"/>
<evidence type="ECO:0000256" key="1">
    <source>
        <dbReference type="ARBA" id="ARBA00012452"/>
    </source>
</evidence>
<dbReference type="SUPFAM" id="SSF47616">
    <property type="entry name" value="GST C-terminal domain-like"/>
    <property type="match status" value="1"/>
</dbReference>